<dbReference type="AlphaFoldDB" id="A0A1V1NRP5"/>
<protein>
    <recommendedName>
        <fullName evidence="3">AAA family ATPase</fullName>
    </recommendedName>
</protein>
<dbReference type="PANTHER" id="PTHR34825">
    <property type="entry name" value="CONSERVED PROTEIN, WITH A WEAK D-GALACTARATE DEHYDRATASE/ALTRONATE HYDROLASE DOMAIN"/>
    <property type="match status" value="1"/>
</dbReference>
<comment type="caution">
    <text evidence="1">The sequence shown here is derived from an EMBL/GenBank/DDBJ whole genome shotgun (WGS) entry which is preliminary data.</text>
</comment>
<organism evidence="1 2">
    <name type="scientific">Candidatus Magnetoglobus multicellularis str. Araruama</name>
    <dbReference type="NCBI Taxonomy" id="890399"/>
    <lineage>
        <taxon>Bacteria</taxon>
        <taxon>Pseudomonadati</taxon>
        <taxon>Thermodesulfobacteriota</taxon>
        <taxon>Desulfobacteria</taxon>
        <taxon>Desulfobacterales</taxon>
        <taxon>Desulfobacteraceae</taxon>
        <taxon>Candidatus Magnetoglobus</taxon>
    </lineage>
</organism>
<proteinExistence type="predicted"/>
<gene>
    <name evidence="1" type="ORF">OMM_14577</name>
</gene>
<dbReference type="PANTHER" id="PTHR34825:SF1">
    <property type="entry name" value="AAA-ATPASE-LIKE DOMAIN-CONTAINING PROTEIN"/>
    <property type="match status" value="1"/>
</dbReference>
<reference evidence="2" key="1">
    <citation type="submission" date="2012-11" db="EMBL/GenBank/DDBJ databases">
        <authorList>
            <person name="Lucero-Rivera Y.E."/>
            <person name="Tovar-Ramirez D."/>
        </authorList>
    </citation>
    <scope>NUCLEOTIDE SEQUENCE [LARGE SCALE GENOMIC DNA]</scope>
    <source>
        <strain evidence="2">Araruama</strain>
    </source>
</reference>
<accession>A0A1V1NRP5</accession>
<feature type="non-terminal residue" evidence="1">
    <location>
        <position position="1"/>
    </location>
</feature>
<name>A0A1V1NRP5_9BACT</name>
<dbReference type="EMBL" id="ATBP01003043">
    <property type="protein sequence ID" value="ETR65238.1"/>
    <property type="molecule type" value="Genomic_DNA"/>
</dbReference>
<evidence type="ECO:0008006" key="3">
    <source>
        <dbReference type="Google" id="ProtNLM"/>
    </source>
</evidence>
<evidence type="ECO:0000313" key="1">
    <source>
        <dbReference type="EMBL" id="ETR65238.1"/>
    </source>
</evidence>
<sequence>PHYADLCGFTDGEIKKLIQTFADFIETKPRLLIPVDLPVFPEGKNAWIETLYQLMVNLYDGYIFSPYIQKRVYNPTLVMYLLKQLEELDGQLPESLIDFNLIPDRGRLEYIAELPGGKDLIMELNQNKRIKISKLTPRFGLTDMLEKSAKTREFMGSYLYFMGMLTMGQNFSSTTKKELKIPNPVTQTLYIDGISRWMIADPESRDVGFEAAEQLTHYDKIAPLRKYIEKHVFPTFHWRDRRWANELTIKSIFMCLMMDDTNFLMISERQSRSGYADLAMIVRPDR</sequence>
<dbReference type="Proteomes" id="UP000189670">
    <property type="component" value="Unassembled WGS sequence"/>
</dbReference>
<evidence type="ECO:0000313" key="2">
    <source>
        <dbReference type="Proteomes" id="UP000189670"/>
    </source>
</evidence>
<feature type="non-terminal residue" evidence="1">
    <location>
        <position position="286"/>
    </location>
</feature>